<dbReference type="SUPFAM" id="SSF50814">
    <property type="entry name" value="Lipocalins"/>
    <property type="match status" value="1"/>
</dbReference>
<reference evidence="2" key="1">
    <citation type="submission" date="2018-10" db="EMBL/GenBank/DDBJ databases">
        <title>Improved assembly of the deer mouse Peromyscus maniculatus genome.</title>
        <authorList>
            <person name="Lassance J.-M."/>
            <person name="Hoekstra H.E."/>
        </authorList>
    </citation>
    <scope>NUCLEOTIDE SEQUENCE [LARGE SCALE GENOMIC DNA]</scope>
</reference>
<dbReference type="AlphaFoldDB" id="A0A8C8UIQ4"/>
<protein>
    <submittedName>
        <fullName evidence="1">Uncharacterized protein</fullName>
    </submittedName>
</protein>
<dbReference type="InterPro" id="IPR012674">
    <property type="entry name" value="Calycin"/>
</dbReference>
<dbReference type="Gene3D" id="2.40.128.20">
    <property type="match status" value="1"/>
</dbReference>
<reference evidence="1" key="2">
    <citation type="submission" date="2025-08" db="UniProtKB">
        <authorList>
            <consortium name="Ensembl"/>
        </authorList>
    </citation>
    <scope>IDENTIFICATION</scope>
</reference>
<organism evidence="1 2">
    <name type="scientific">Peromyscus maniculatus bairdii</name>
    <name type="common">Prairie deer mouse</name>
    <dbReference type="NCBI Taxonomy" id="230844"/>
    <lineage>
        <taxon>Eukaryota</taxon>
        <taxon>Metazoa</taxon>
        <taxon>Chordata</taxon>
        <taxon>Craniata</taxon>
        <taxon>Vertebrata</taxon>
        <taxon>Euteleostomi</taxon>
        <taxon>Mammalia</taxon>
        <taxon>Eutheria</taxon>
        <taxon>Euarchontoglires</taxon>
        <taxon>Glires</taxon>
        <taxon>Rodentia</taxon>
        <taxon>Myomorpha</taxon>
        <taxon>Muroidea</taxon>
        <taxon>Cricetidae</taxon>
        <taxon>Neotominae</taxon>
        <taxon>Peromyscus</taxon>
    </lineage>
</organism>
<proteinExistence type="predicted"/>
<evidence type="ECO:0000313" key="2">
    <source>
        <dbReference type="Proteomes" id="UP000694547"/>
    </source>
</evidence>
<accession>A0A8C8UIQ4</accession>
<reference evidence="1" key="3">
    <citation type="submission" date="2025-09" db="UniProtKB">
        <authorList>
            <consortium name="Ensembl"/>
        </authorList>
    </citation>
    <scope>IDENTIFICATION</scope>
</reference>
<dbReference type="GeneTree" id="ENSGT00840000132152"/>
<keyword evidence="2" id="KW-1185">Reference proteome</keyword>
<sequence>VSVTQENSPFRMLMREVKFFKNYTLMSMTFYVRRNGKCQLHTVWADKTPFKLSSYDHEKCIKNTGTGFAIGTWVLRDAHHHFPQIYYYPEFQGGITRRPSKFYVLIHFVSNTTILFNANFFNDFGNLQRLTAALATGTNITEEMWEVYVNLTRYYKIPIANIKNVYETGKSVTVNWLEFRANHKDSCFHLSNVKSLQKI</sequence>
<dbReference type="Proteomes" id="UP000694547">
    <property type="component" value="Unassembled WGS sequence"/>
</dbReference>
<name>A0A8C8UIQ4_PERMB</name>
<evidence type="ECO:0000313" key="1">
    <source>
        <dbReference type="Ensembl" id="ENSPEMP00000032397.1"/>
    </source>
</evidence>
<dbReference type="Ensembl" id="ENSPEMT00000037892.1">
    <property type="protein sequence ID" value="ENSPEMP00000032397.1"/>
    <property type="gene ID" value="ENSPEMG00000029893.1"/>
</dbReference>